<dbReference type="Gene3D" id="2.170.270.10">
    <property type="entry name" value="SET domain"/>
    <property type="match status" value="1"/>
</dbReference>
<sequence length="184" mass="20951">MGTKPAYTSDGRIRDDFPADEGIIECSTDCPCGRSCPMRLVQRGRQFPIVIFRTNSFVMEYCGKVMTMKAAKSRSVRYLYNMDGVTKEKCLFVIDAFHHGNEARFANHSCDPNMKVQFVFVERFGPSYHRIAFFANRDIEKGEELTFDYYGGMEDKEYNLCARAAAKNPAFANPRIAVFRGKSA</sequence>
<dbReference type="GO" id="GO:0032259">
    <property type="term" value="P:methylation"/>
    <property type="evidence" value="ECO:0007669"/>
    <property type="project" value="UniProtKB-KW"/>
</dbReference>
<dbReference type="WBParaSite" id="jg14246">
    <property type="protein sequence ID" value="jg14246"/>
    <property type="gene ID" value="jg14246"/>
</dbReference>
<dbReference type="GO" id="GO:0046872">
    <property type="term" value="F:metal ion binding"/>
    <property type="evidence" value="ECO:0007669"/>
    <property type="project" value="UniProtKB-KW"/>
</dbReference>
<proteinExistence type="predicted"/>
<dbReference type="InterPro" id="IPR001214">
    <property type="entry name" value="SET_dom"/>
</dbReference>
<dbReference type="Proteomes" id="UP000887574">
    <property type="component" value="Unplaced"/>
</dbReference>
<accession>A0A915D0R6</accession>
<evidence type="ECO:0000313" key="10">
    <source>
        <dbReference type="WBParaSite" id="jg14246"/>
    </source>
</evidence>
<keyword evidence="5" id="KW-0949">S-adenosyl-L-methionine</keyword>
<dbReference type="SUPFAM" id="SSF82199">
    <property type="entry name" value="SET domain"/>
    <property type="match status" value="1"/>
</dbReference>
<evidence type="ECO:0000256" key="5">
    <source>
        <dbReference type="ARBA" id="ARBA00022691"/>
    </source>
</evidence>
<evidence type="ECO:0000313" key="9">
    <source>
        <dbReference type="Proteomes" id="UP000887574"/>
    </source>
</evidence>
<dbReference type="GO" id="GO:0008168">
    <property type="term" value="F:methyltransferase activity"/>
    <property type="evidence" value="ECO:0007669"/>
    <property type="project" value="UniProtKB-KW"/>
</dbReference>
<feature type="domain" description="SET" evidence="8">
    <location>
        <begin position="47"/>
        <end position="150"/>
    </location>
</feature>
<dbReference type="GO" id="GO:0005694">
    <property type="term" value="C:chromosome"/>
    <property type="evidence" value="ECO:0007669"/>
    <property type="project" value="UniProtKB-SubCell"/>
</dbReference>
<keyword evidence="4" id="KW-0808">Transferase</keyword>
<keyword evidence="7" id="KW-0862">Zinc</keyword>
<dbReference type="SMART" id="SM00317">
    <property type="entry name" value="SET"/>
    <property type="match status" value="1"/>
</dbReference>
<keyword evidence="6" id="KW-0479">Metal-binding</keyword>
<reference evidence="10" key="1">
    <citation type="submission" date="2022-11" db="UniProtKB">
        <authorList>
            <consortium name="WormBaseParasite"/>
        </authorList>
    </citation>
    <scope>IDENTIFICATION</scope>
</reference>
<comment type="subcellular location">
    <subcellularLocation>
        <location evidence="1">Chromosome</location>
    </subcellularLocation>
</comment>
<evidence type="ECO:0000256" key="1">
    <source>
        <dbReference type="ARBA" id="ARBA00004286"/>
    </source>
</evidence>
<dbReference type="InterPro" id="IPR050973">
    <property type="entry name" value="H3K9_Histone-Lys_N-MTase"/>
</dbReference>
<protein>
    <submittedName>
        <fullName evidence="10">SET domain-containing protein</fullName>
    </submittedName>
</protein>
<dbReference type="InterPro" id="IPR046341">
    <property type="entry name" value="SET_dom_sf"/>
</dbReference>
<name>A0A915D0R6_9BILA</name>
<keyword evidence="2" id="KW-0158">Chromosome</keyword>
<evidence type="ECO:0000256" key="7">
    <source>
        <dbReference type="ARBA" id="ARBA00022833"/>
    </source>
</evidence>
<dbReference type="PROSITE" id="PS50280">
    <property type="entry name" value="SET"/>
    <property type="match status" value="1"/>
</dbReference>
<keyword evidence="9" id="KW-1185">Reference proteome</keyword>
<keyword evidence="3" id="KW-0489">Methyltransferase</keyword>
<evidence type="ECO:0000256" key="4">
    <source>
        <dbReference type="ARBA" id="ARBA00022679"/>
    </source>
</evidence>
<evidence type="ECO:0000259" key="8">
    <source>
        <dbReference type="PROSITE" id="PS50280"/>
    </source>
</evidence>
<dbReference type="AlphaFoldDB" id="A0A915D0R6"/>
<evidence type="ECO:0000256" key="6">
    <source>
        <dbReference type="ARBA" id="ARBA00022723"/>
    </source>
</evidence>
<organism evidence="9 10">
    <name type="scientific">Ditylenchus dipsaci</name>
    <dbReference type="NCBI Taxonomy" id="166011"/>
    <lineage>
        <taxon>Eukaryota</taxon>
        <taxon>Metazoa</taxon>
        <taxon>Ecdysozoa</taxon>
        <taxon>Nematoda</taxon>
        <taxon>Chromadorea</taxon>
        <taxon>Rhabditida</taxon>
        <taxon>Tylenchina</taxon>
        <taxon>Tylenchomorpha</taxon>
        <taxon>Sphaerularioidea</taxon>
        <taxon>Anguinidae</taxon>
        <taxon>Anguininae</taxon>
        <taxon>Ditylenchus</taxon>
    </lineage>
</organism>
<evidence type="ECO:0000256" key="2">
    <source>
        <dbReference type="ARBA" id="ARBA00022454"/>
    </source>
</evidence>
<evidence type="ECO:0000256" key="3">
    <source>
        <dbReference type="ARBA" id="ARBA00022603"/>
    </source>
</evidence>
<dbReference type="PANTHER" id="PTHR46223:SF3">
    <property type="entry name" value="HISTONE-LYSINE N-METHYLTRANSFERASE SET-23"/>
    <property type="match status" value="1"/>
</dbReference>
<dbReference type="Pfam" id="PF00856">
    <property type="entry name" value="SET"/>
    <property type="match status" value="1"/>
</dbReference>
<dbReference type="PANTHER" id="PTHR46223">
    <property type="entry name" value="HISTONE-LYSINE N-METHYLTRANSFERASE SUV39H"/>
    <property type="match status" value="1"/>
</dbReference>